<dbReference type="Proteomes" id="UP000008183">
    <property type="component" value="Chromosome"/>
</dbReference>
<dbReference type="KEGG" id="tmw:THMA_0423"/>
<evidence type="ECO:0000256" key="4">
    <source>
        <dbReference type="ARBA" id="ARBA00022989"/>
    </source>
</evidence>
<evidence type="ECO:0000313" key="8">
    <source>
        <dbReference type="Proteomes" id="UP000008183"/>
    </source>
</evidence>
<evidence type="ECO:0000256" key="6">
    <source>
        <dbReference type="SAM" id="Phobius"/>
    </source>
</evidence>
<feature type="transmembrane region" description="Helical" evidence="6">
    <location>
        <begin position="6"/>
        <end position="27"/>
    </location>
</feature>
<evidence type="ECO:0000313" key="7">
    <source>
        <dbReference type="EMBL" id="AAD35502.1"/>
    </source>
</evidence>
<evidence type="ECO:0000256" key="2">
    <source>
        <dbReference type="ARBA" id="ARBA00008333"/>
    </source>
</evidence>
<feature type="transmembrane region" description="Helical" evidence="6">
    <location>
        <begin position="73"/>
        <end position="90"/>
    </location>
</feature>
<dbReference type="KEGG" id="tmi:THEMA_02640"/>
<dbReference type="GO" id="GO:0034755">
    <property type="term" value="P:iron ion transmembrane transport"/>
    <property type="evidence" value="ECO:0000318"/>
    <property type="project" value="GO_Central"/>
</dbReference>
<keyword evidence="4 6" id="KW-1133">Transmembrane helix</keyword>
<keyword evidence="3 6" id="KW-0812">Transmembrane</keyword>
<feature type="transmembrane region" description="Helical" evidence="6">
    <location>
        <begin position="111"/>
        <end position="132"/>
    </location>
</feature>
<dbReference type="GO" id="GO:0005886">
    <property type="term" value="C:plasma membrane"/>
    <property type="evidence" value="ECO:0000318"/>
    <property type="project" value="GO_Central"/>
</dbReference>
<dbReference type="AlphaFoldDB" id="Q9WYP8"/>
<proteinExistence type="inferred from homology"/>
<dbReference type="PaxDb" id="243274-THEMA_02640"/>
<reference evidence="7 8" key="1">
    <citation type="journal article" date="1999" name="Nature">
        <title>Evidence for lateral gene transfer between Archaea and Bacteria from genome sequence of Thermotoga maritima.</title>
        <authorList>
            <person name="Nelson K.E."/>
            <person name="Clayton R.A."/>
            <person name="Gill S.R."/>
            <person name="Gwinn M.L."/>
            <person name="Dodson R.J."/>
            <person name="Haft D.H."/>
            <person name="Hickey E.K."/>
            <person name="Peterson J.D."/>
            <person name="Nelson W.C."/>
            <person name="Ketchum K.A."/>
            <person name="McDonald L."/>
            <person name="Utterback T.R."/>
            <person name="Malek J.A."/>
            <person name="Linher K.D."/>
            <person name="Garrett M.M."/>
            <person name="Stewart A.M."/>
            <person name="Cotton M.D."/>
            <person name="Pratt M.S."/>
            <person name="Phillips C.A."/>
            <person name="Richardson D."/>
            <person name="Heidelberg J."/>
            <person name="Sutton G.G."/>
            <person name="Fleischmann R.D."/>
            <person name="White O."/>
            <person name="Salzberg S.L."/>
            <person name="Smith H.O."/>
            <person name="Venter J.C."/>
            <person name="Fraser C.M."/>
        </authorList>
    </citation>
    <scope>NUCLEOTIDE SEQUENCE [LARGE SCALE GENOMIC DNA]</scope>
    <source>
        <strain evidence="8">ATCC 43589 / DSM 3109 / JCM 10099 / NBRC 100826 / MSB8</strain>
    </source>
</reference>
<dbReference type="KEGG" id="tma:TM0417"/>
<dbReference type="RefSeq" id="WP_004083270.1">
    <property type="nucleotide sequence ID" value="NC_000853.1"/>
</dbReference>
<feature type="transmembrane region" description="Helical" evidence="6">
    <location>
        <begin position="173"/>
        <end position="193"/>
    </location>
</feature>
<dbReference type="InParanoid" id="Q9WYP8"/>
<dbReference type="GO" id="GO:0033573">
    <property type="term" value="C:high-affinity iron permease complex"/>
    <property type="evidence" value="ECO:0007669"/>
    <property type="project" value="InterPro"/>
</dbReference>
<evidence type="ECO:0000256" key="1">
    <source>
        <dbReference type="ARBA" id="ARBA00004141"/>
    </source>
</evidence>
<comment type="similarity">
    <text evidence="2">Belongs to the oxidase-dependent Fe transporter (OFeT) (TC 9.A.10.1) family.</text>
</comment>
<evidence type="ECO:0000256" key="3">
    <source>
        <dbReference type="ARBA" id="ARBA00022692"/>
    </source>
</evidence>
<protein>
    <recommendedName>
        <fullName evidence="9">Ferrous iron transport permease EfeU</fullName>
    </recommendedName>
</protein>
<keyword evidence="8" id="KW-1185">Reference proteome</keyword>
<dbReference type="EnsemblBacteria" id="AAD35502">
    <property type="protein sequence ID" value="AAD35502"/>
    <property type="gene ID" value="TM_0417"/>
</dbReference>
<accession>G4FHX6</accession>
<dbReference type="EMBL" id="AE000512">
    <property type="protein sequence ID" value="AAD35502.1"/>
    <property type="molecule type" value="Genomic_DNA"/>
</dbReference>
<name>Q9WYP8_THEMA</name>
<dbReference type="PIR" id="A72378">
    <property type="entry name" value="A72378"/>
</dbReference>
<evidence type="ECO:0000256" key="5">
    <source>
        <dbReference type="ARBA" id="ARBA00023136"/>
    </source>
</evidence>
<dbReference type="InterPro" id="IPR004923">
    <property type="entry name" value="FTR1/Fip1/EfeU"/>
</dbReference>
<feature type="transmembrane region" description="Helical" evidence="6">
    <location>
        <begin position="250"/>
        <end position="268"/>
    </location>
</feature>
<dbReference type="Pfam" id="PF03239">
    <property type="entry name" value="FTR1"/>
    <property type="match status" value="1"/>
</dbReference>
<dbReference type="PANTHER" id="PTHR31632">
    <property type="entry name" value="IRON TRANSPORTER FTH1"/>
    <property type="match status" value="1"/>
</dbReference>
<comment type="subcellular location">
    <subcellularLocation>
        <location evidence="1">Membrane</location>
        <topology evidence="1">Multi-pass membrane protein</topology>
    </subcellularLocation>
</comment>
<dbReference type="GO" id="GO:0015093">
    <property type="term" value="F:ferrous iron transmembrane transporter activity"/>
    <property type="evidence" value="ECO:0000318"/>
    <property type="project" value="GO_Central"/>
</dbReference>
<organism evidence="7 8">
    <name type="scientific">Thermotoga maritima (strain ATCC 43589 / DSM 3109 / JCM 10099 / NBRC 100826 / MSB8)</name>
    <dbReference type="NCBI Taxonomy" id="243274"/>
    <lineage>
        <taxon>Bacteria</taxon>
        <taxon>Thermotogati</taxon>
        <taxon>Thermotogota</taxon>
        <taxon>Thermotogae</taxon>
        <taxon>Thermotogales</taxon>
        <taxon>Thermotogaceae</taxon>
        <taxon>Thermotoga</taxon>
    </lineage>
</organism>
<dbReference type="PANTHER" id="PTHR31632:SF2">
    <property type="entry name" value="PLASMA MEMBRANE IRON PERMEASE"/>
    <property type="match status" value="1"/>
</dbReference>
<evidence type="ECO:0008006" key="9">
    <source>
        <dbReference type="Google" id="ProtNLM"/>
    </source>
</evidence>
<dbReference type="KEGG" id="tmm:Tmari_0414"/>
<dbReference type="OrthoDB" id="8215804at2"/>
<gene>
    <name evidence="7" type="ordered locus">TM_0417</name>
</gene>
<accession>Q9WYP8</accession>
<sequence>MHLGALLITFREALEASVIIAVILAYLKRTGRETQKREVWLGMFFSIFASLVLGAIVIWFYGGIEEKELFESVASYVAVVVLTSMIYWMATKGKSIKSEIERKVSKVISRWALIGFVFVVVFREGFETVLFVTPFMTQNLAGTVVGIVLGLIFAGAIAYTLYVVGVKINLRRFFYYSSILLIFVAAGLVGYGTHEFIEWSEEKGFDLGFFEKEAYNLGIPESSVWHHKGLIGSILMVLFGYSVKMEWGRVLVQFGYLVLALILITRAYKRKEI</sequence>
<feature type="transmembrane region" description="Helical" evidence="6">
    <location>
        <begin position="144"/>
        <end position="166"/>
    </location>
</feature>
<feature type="transmembrane region" description="Helical" evidence="6">
    <location>
        <begin position="39"/>
        <end position="61"/>
    </location>
</feature>
<keyword evidence="5 6" id="KW-0472">Membrane</keyword>
<dbReference type="PATRIC" id="fig|243274.17.peg.415"/>